<feature type="domain" description="6-phosphogluconate dehydrogenase NADP-binding" evidence="6">
    <location>
        <begin position="3"/>
        <end position="162"/>
    </location>
</feature>
<evidence type="ECO:0000259" key="7">
    <source>
        <dbReference type="Pfam" id="PF14833"/>
    </source>
</evidence>
<comment type="similarity">
    <text evidence="1 5">Belongs to the HIBADH-related family.</text>
</comment>
<dbReference type="InterPro" id="IPR013328">
    <property type="entry name" value="6PGD_dom2"/>
</dbReference>
<evidence type="ECO:0000256" key="4">
    <source>
        <dbReference type="ARBA" id="ARBA00023027"/>
    </source>
</evidence>
<dbReference type="EMBL" id="JBGMEL010000001">
    <property type="protein sequence ID" value="MFA0789211.1"/>
    <property type="molecule type" value="Genomic_DNA"/>
</dbReference>
<proteinExistence type="inferred from homology"/>
<evidence type="ECO:0000259" key="6">
    <source>
        <dbReference type="Pfam" id="PF03446"/>
    </source>
</evidence>
<dbReference type="GO" id="GO:0008442">
    <property type="term" value="F:3-hydroxyisobutyrate dehydrogenase activity"/>
    <property type="evidence" value="ECO:0007669"/>
    <property type="project" value="UniProtKB-EC"/>
</dbReference>
<feature type="domain" description="3-hydroxyisobutyrate dehydrogenase-like NAD-binding" evidence="7">
    <location>
        <begin position="165"/>
        <end position="289"/>
    </location>
</feature>
<dbReference type="Gene3D" id="3.40.50.720">
    <property type="entry name" value="NAD(P)-binding Rossmann-like Domain"/>
    <property type="match status" value="1"/>
</dbReference>
<keyword evidence="3 5" id="KW-0560">Oxidoreductase</keyword>
<sequence>MEKIAFFGLGNMGGPMAANLVKAGYRVAAFDLNSTALEQARRDGCTPCDSSVQAVDGAGIVISMLPSGEAVKGLYLGEEGLLQRLPANTLVIDCSTISAEDARLVAEAARERGLRAIDAPVSGGTAAAQAGSMCFMCGGEEAVIDAARAPLQAMGVKIFHAGAAGAGQVAKICNNLLLAIHMTGTAEALQLGVDKGLDPKVLSEIMTASSGNNWSLANYNPYPGAMENVPAANGYAGGFSVALMLKDLGLAMDAAATSASSTPMGALAKNLYQLHGASAENQPLDFSSIQNMFRRPAGGLSW</sequence>
<dbReference type="PANTHER" id="PTHR22981:SF7">
    <property type="entry name" value="3-HYDROXYISOBUTYRATE DEHYDROGENASE, MITOCHONDRIAL"/>
    <property type="match status" value="1"/>
</dbReference>
<evidence type="ECO:0000313" key="8">
    <source>
        <dbReference type="EMBL" id="MFA0789211.1"/>
    </source>
</evidence>
<dbReference type="Gene3D" id="1.10.1040.10">
    <property type="entry name" value="N-(1-d-carboxylethyl)-l-norvaline Dehydrogenase, domain 2"/>
    <property type="match status" value="1"/>
</dbReference>
<keyword evidence="4 5" id="KW-0520">NAD</keyword>
<dbReference type="RefSeq" id="WP_371842351.1">
    <property type="nucleotide sequence ID" value="NZ_JBGMEL010000001.1"/>
</dbReference>
<dbReference type="PANTHER" id="PTHR22981">
    <property type="entry name" value="3-HYDROXYISOBUTYRATE DEHYDROGENASE-RELATED"/>
    <property type="match status" value="1"/>
</dbReference>
<comment type="catalytic activity">
    <reaction evidence="5">
        <text>3-hydroxy-2-methylpropanoate + NAD(+) = 2-methyl-3-oxopropanoate + NADH + H(+)</text>
        <dbReference type="Rhea" id="RHEA:17681"/>
        <dbReference type="ChEBI" id="CHEBI:11805"/>
        <dbReference type="ChEBI" id="CHEBI:15378"/>
        <dbReference type="ChEBI" id="CHEBI:57540"/>
        <dbReference type="ChEBI" id="CHEBI:57700"/>
        <dbReference type="ChEBI" id="CHEBI:57945"/>
        <dbReference type="EC" id="1.1.1.31"/>
    </reaction>
</comment>
<dbReference type="InterPro" id="IPR011548">
    <property type="entry name" value="HIBADH"/>
</dbReference>
<dbReference type="Pfam" id="PF14833">
    <property type="entry name" value="NAD_binding_11"/>
    <property type="match status" value="1"/>
</dbReference>
<dbReference type="NCBIfam" id="TIGR01692">
    <property type="entry name" value="HIBADH"/>
    <property type="match status" value="1"/>
</dbReference>
<dbReference type="SUPFAM" id="SSF51735">
    <property type="entry name" value="NAD(P)-binding Rossmann-fold domains"/>
    <property type="match status" value="1"/>
</dbReference>
<dbReference type="InterPro" id="IPR006115">
    <property type="entry name" value="6PGDH_NADP-bd"/>
</dbReference>
<evidence type="ECO:0000256" key="2">
    <source>
        <dbReference type="ARBA" id="ARBA00022456"/>
    </source>
</evidence>
<reference evidence="8 9" key="1">
    <citation type="submission" date="2024-08" db="EMBL/GenBank/DDBJ databases">
        <authorList>
            <person name="Ishaq N."/>
        </authorList>
    </citation>
    <scope>NUCLEOTIDE SEQUENCE [LARGE SCALE GENOMIC DNA]</scope>
    <source>
        <strain evidence="8 9">JCM 30400</strain>
    </source>
</reference>
<dbReference type="InterPro" id="IPR036291">
    <property type="entry name" value="NAD(P)-bd_dom_sf"/>
</dbReference>
<evidence type="ECO:0000256" key="5">
    <source>
        <dbReference type="RuleBase" id="RU910714"/>
    </source>
</evidence>
<evidence type="ECO:0000256" key="1">
    <source>
        <dbReference type="ARBA" id="ARBA00009080"/>
    </source>
</evidence>
<dbReference type="EC" id="1.1.1.31" evidence="5"/>
<comment type="caution">
    <text evidence="8">The sequence shown here is derived from an EMBL/GenBank/DDBJ whole genome shotgun (WGS) entry which is preliminary data.</text>
</comment>
<evidence type="ECO:0000256" key="3">
    <source>
        <dbReference type="ARBA" id="ARBA00023002"/>
    </source>
</evidence>
<keyword evidence="2 5" id="KW-0101">Branched-chain amino acid catabolism</keyword>
<dbReference type="InterPro" id="IPR015815">
    <property type="entry name" value="HIBADH-related"/>
</dbReference>
<dbReference type="InterPro" id="IPR008927">
    <property type="entry name" value="6-PGluconate_DH-like_C_sf"/>
</dbReference>
<dbReference type="InterPro" id="IPR029154">
    <property type="entry name" value="HIBADH-like_NADP-bd"/>
</dbReference>
<name>A0ABV4NJN4_9GAMM</name>
<dbReference type="InterPro" id="IPR002204">
    <property type="entry name" value="3-OH-isobutyrate_DH-rel_CS"/>
</dbReference>
<accession>A0ABV4NJN4</accession>
<comment type="pathway">
    <text evidence="5">Amino-acid degradation; L-valine degradation.</text>
</comment>
<keyword evidence="9" id="KW-1185">Reference proteome</keyword>
<dbReference type="Proteomes" id="UP001569414">
    <property type="component" value="Unassembled WGS sequence"/>
</dbReference>
<dbReference type="PROSITE" id="PS00895">
    <property type="entry name" value="3_HYDROXYISOBUT_DH"/>
    <property type="match status" value="1"/>
</dbReference>
<dbReference type="PIRSF" id="PIRSF000103">
    <property type="entry name" value="HIBADH"/>
    <property type="match status" value="1"/>
</dbReference>
<gene>
    <name evidence="8" type="primary">mmsB</name>
    <name evidence="8" type="ORF">ACCI51_01550</name>
</gene>
<evidence type="ECO:0000313" key="9">
    <source>
        <dbReference type="Proteomes" id="UP001569414"/>
    </source>
</evidence>
<protein>
    <recommendedName>
        <fullName evidence="5">3-hydroxyisobutyrate dehydrogenase</fullName>
        <shortName evidence="5">HIBADH</shortName>
        <ecNumber evidence="5">1.1.1.31</ecNumber>
    </recommendedName>
</protein>
<dbReference type="Pfam" id="PF03446">
    <property type="entry name" value="NAD_binding_2"/>
    <property type="match status" value="1"/>
</dbReference>
<dbReference type="SUPFAM" id="SSF48179">
    <property type="entry name" value="6-phosphogluconate dehydrogenase C-terminal domain-like"/>
    <property type="match status" value="1"/>
</dbReference>
<organism evidence="8 9">
    <name type="scientific">Microbulbifer echini</name>
    <dbReference type="NCBI Taxonomy" id="1529067"/>
    <lineage>
        <taxon>Bacteria</taxon>
        <taxon>Pseudomonadati</taxon>
        <taxon>Pseudomonadota</taxon>
        <taxon>Gammaproteobacteria</taxon>
        <taxon>Cellvibrionales</taxon>
        <taxon>Microbulbiferaceae</taxon>
        <taxon>Microbulbifer</taxon>
    </lineage>
</organism>